<evidence type="ECO:0000313" key="4">
    <source>
        <dbReference type="EMBL" id="EKC41346.1"/>
    </source>
</evidence>
<dbReference type="UniPathway" id="UPA00988"/>
<dbReference type="InParanoid" id="K1S216"/>
<dbReference type="PROSITE" id="PS51065">
    <property type="entry name" value="NHR"/>
    <property type="match status" value="1"/>
</dbReference>
<proteinExistence type="inferred from homology"/>
<name>K1S216_MAGGI</name>
<dbReference type="PROSITE" id="PS50225">
    <property type="entry name" value="SOCS"/>
    <property type="match status" value="1"/>
</dbReference>
<dbReference type="InterPro" id="IPR006573">
    <property type="entry name" value="NHR_dom"/>
</dbReference>
<dbReference type="GO" id="GO:0000049">
    <property type="term" value="F:tRNA binding"/>
    <property type="evidence" value="ECO:0007669"/>
    <property type="project" value="InterPro"/>
</dbReference>
<dbReference type="AlphaFoldDB" id="K1S216"/>
<dbReference type="CDD" id="cd03717">
    <property type="entry name" value="SOCS_SOCS_like"/>
    <property type="match status" value="1"/>
</dbReference>
<dbReference type="Pfam" id="PF10288">
    <property type="entry name" value="CTU2"/>
    <property type="match status" value="1"/>
</dbReference>
<accession>K1S216</accession>
<dbReference type="Gene3D" id="1.10.750.20">
    <property type="entry name" value="SOCS box"/>
    <property type="match status" value="1"/>
</dbReference>
<dbReference type="Gene3D" id="3.40.50.620">
    <property type="entry name" value="HUPs"/>
    <property type="match status" value="1"/>
</dbReference>
<gene>
    <name evidence="4" type="ORF">CGI_10011868</name>
</gene>
<dbReference type="InterPro" id="IPR001496">
    <property type="entry name" value="SOCS_box"/>
</dbReference>
<dbReference type="SUPFAM" id="SSF52402">
    <property type="entry name" value="Adenine nucleotide alpha hydrolases-like"/>
    <property type="match status" value="1"/>
</dbReference>
<evidence type="ECO:0000256" key="3">
    <source>
        <dbReference type="HAMAP-Rule" id="MF_03054"/>
    </source>
</evidence>
<dbReference type="SUPFAM" id="SSF158235">
    <property type="entry name" value="SOCS box-like"/>
    <property type="match status" value="1"/>
</dbReference>
<dbReference type="PANTHER" id="PTHR20882:SF14">
    <property type="entry name" value="CYTOPLASMIC TRNA 2-THIOLATION PROTEIN 2"/>
    <property type="match status" value="1"/>
</dbReference>
<dbReference type="GO" id="GO:0032447">
    <property type="term" value="P:protein urmylation"/>
    <property type="evidence" value="ECO:0007669"/>
    <property type="project" value="UniProtKB-UniRule"/>
</dbReference>
<dbReference type="Pfam" id="PF07177">
    <property type="entry name" value="Neuralized"/>
    <property type="match status" value="1"/>
</dbReference>
<dbReference type="Pfam" id="PF07525">
    <property type="entry name" value="SOCS_box"/>
    <property type="match status" value="1"/>
</dbReference>
<dbReference type="GO" id="GO:0016783">
    <property type="term" value="F:sulfurtransferase activity"/>
    <property type="evidence" value="ECO:0007669"/>
    <property type="project" value="TreeGrafter"/>
</dbReference>
<organism evidence="4">
    <name type="scientific">Magallana gigas</name>
    <name type="common">Pacific oyster</name>
    <name type="synonym">Crassostrea gigas</name>
    <dbReference type="NCBI Taxonomy" id="29159"/>
    <lineage>
        <taxon>Eukaryota</taxon>
        <taxon>Metazoa</taxon>
        <taxon>Spiralia</taxon>
        <taxon>Lophotrochozoa</taxon>
        <taxon>Mollusca</taxon>
        <taxon>Bivalvia</taxon>
        <taxon>Autobranchia</taxon>
        <taxon>Pteriomorphia</taxon>
        <taxon>Ostreida</taxon>
        <taxon>Ostreoidea</taxon>
        <taxon>Ostreidae</taxon>
        <taxon>Magallana</taxon>
    </lineage>
</organism>
<comment type="subcellular location">
    <subcellularLocation>
        <location evidence="3">Cytoplasm</location>
    </subcellularLocation>
</comment>
<comment type="pathway">
    <text evidence="3">tRNA modification; 5-methoxycarbonylmethyl-2-thiouridine-tRNA biosynthesis.</text>
</comment>
<dbReference type="InterPro" id="IPR036036">
    <property type="entry name" value="SOCS_box-like_dom_sf"/>
</dbReference>
<dbReference type="InterPro" id="IPR043136">
    <property type="entry name" value="B30.2/SPRY_sf"/>
</dbReference>
<comment type="similarity">
    <text evidence="3">Belongs to the CTU2/NCS2 family.</text>
</comment>
<dbReference type="InterPro" id="IPR019407">
    <property type="entry name" value="CTU2"/>
</dbReference>
<evidence type="ECO:0000256" key="2">
    <source>
        <dbReference type="ARBA" id="ARBA00022694"/>
    </source>
</evidence>
<dbReference type="Gene3D" id="2.60.120.920">
    <property type="match status" value="1"/>
</dbReference>
<dbReference type="HOGENOM" id="CLU_024534_2_1_1"/>
<dbReference type="GO" id="GO:0005829">
    <property type="term" value="C:cytosol"/>
    <property type="evidence" value="ECO:0007669"/>
    <property type="project" value="TreeGrafter"/>
</dbReference>
<dbReference type="HAMAP" id="MF_03054">
    <property type="entry name" value="CTU2"/>
    <property type="match status" value="1"/>
</dbReference>
<dbReference type="CDD" id="cd12887">
    <property type="entry name" value="SPRY_NHR_like"/>
    <property type="match status" value="1"/>
</dbReference>
<sequence>MIKNALLTMTRFHPYHGQNIRLLHDNMVAYRETSFAHALTFSEKPLRPGEIFLVEIEKNERGWSGHMRIGLTQFNPADHFELPQYALPDLHNMGKSWIFAVTKSHNKVMLNEEGDTDNGDEPYQSVIDVGSRIGIMYKVNGDTAEMRFIINGEDQGPCARYIPYQGGNLHAVVDVYGTTKQVRIIQLYGVSTLQNACRDRILQLTSEDDLNKLPLPKKLKQFLRYELVQEGEDVSPARKEKIVEERTCMKCEKKAVLVTRVNDAFCKECFMVYVTHKFRAAIGKSKLIRDGESVLVGVSGGQASSCLLHLIQEGLSGRAHKKLRFKPGLVFIDEGATIGMSAEERLANCTQVLEIMEKTGFPCYLKALEQAMELEREAVTNTADQTDTASMTSVEDLTKLHRYDKAEEELRALMDSLKSVSAKEDLIKSLRHKILIDLALKKGYSKVMLGDCSTRLAVRLLTDIAQGRGAHVAMDTAFADNRCNDITIVRPIRDFSSKEVAMFNILNNVPSVFIPRITTKVYSVSIEHLTERFVTGLQAEYPSTTSNIMRTGEKLHTEKKSSSENQCAICQAPLDTDVPSSSALSAVRFSETVSRCSSVTLSIFSTDTACDGGGDKTCQSEGQKESECCGRGDGSCQSKESKLTRDEVESALCYACRLLIKDLGDVSKLPKHILDDISQRQRRTKMKSEIEDFLLDPSNTPD</sequence>
<dbReference type="SMART" id="SM00588">
    <property type="entry name" value="NEUZ"/>
    <property type="match status" value="1"/>
</dbReference>
<dbReference type="EMBL" id="JH816365">
    <property type="protein sequence ID" value="EKC41346.1"/>
    <property type="molecule type" value="Genomic_DNA"/>
</dbReference>
<dbReference type="FunFam" id="2.60.120.920:FF:000074">
    <property type="entry name" value="Neuralized protein 2"/>
    <property type="match status" value="1"/>
</dbReference>
<comment type="function">
    <text evidence="3">Plays a central role in 2-thiolation of mcm(5)S(2)U at tRNA wobble positions of tRNA(Lys), tRNA(Glu) and tRNA(Gln). May act by forming a heterodimer with NCS6/CTU1 that ligates sulfur from thiocarboxylated URM1 onto the uridine of tRNAs at wobble position.</text>
</comment>
<reference evidence="4" key="1">
    <citation type="journal article" date="2012" name="Nature">
        <title>The oyster genome reveals stress adaptation and complexity of shell formation.</title>
        <authorList>
            <person name="Zhang G."/>
            <person name="Fang X."/>
            <person name="Guo X."/>
            <person name="Li L."/>
            <person name="Luo R."/>
            <person name="Xu F."/>
            <person name="Yang P."/>
            <person name="Zhang L."/>
            <person name="Wang X."/>
            <person name="Qi H."/>
            <person name="Xiong Z."/>
            <person name="Que H."/>
            <person name="Xie Y."/>
            <person name="Holland P.W."/>
            <person name="Paps J."/>
            <person name="Zhu Y."/>
            <person name="Wu F."/>
            <person name="Chen Y."/>
            <person name="Wang J."/>
            <person name="Peng C."/>
            <person name="Meng J."/>
            <person name="Yang L."/>
            <person name="Liu J."/>
            <person name="Wen B."/>
            <person name="Zhang N."/>
            <person name="Huang Z."/>
            <person name="Zhu Q."/>
            <person name="Feng Y."/>
            <person name="Mount A."/>
            <person name="Hedgecock D."/>
            <person name="Xu Z."/>
            <person name="Liu Y."/>
            <person name="Domazet-Loso T."/>
            <person name="Du Y."/>
            <person name="Sun X."/>
            <person name="Zhang S."/>
            <person name="Liu B."/>
            <person name="Cheng P."/>
            <person name="Jiang X."/>
            <person name="Li J."/>
            <person name="Fan D."/>
            <person name="Wang W."/>
            <person name="Fu W."/>
            <person name="Wang T."/>
            <person name="Wang B."/>
            <person name="Zhang J."/>
            <person name="Peng Z."/>
            <person name="Li Y."/>
            <person name="Li N."/>
            <person name="Wang J."/>
            <person name="Chen M."/>
            <person name="He Y."/>
            <person name="Tan F."/>
            <person name="Song X."/>
            <person name="Zheng Q."/>
            <person name="Huang R."/>
            <person name="Yang H."/>
            <person name="Du X."/>
            <person name="Chen L."/>
            <person name="Yang M."/>
            <person name="Gaffney P.M."/>
            <person name="Wang S."/>
            <person name="Luo L."/>
            <person name="She Z."/>
            <person name="Ming Y."/>
            <person name="Huang W."/>
            <person name="Zhang S."/>
            <person name="Huang B."/>
            <person name="Zhang Y."/>
            <person name="Qu T."/>
            <person name="Ni P."/>
            <person name="Miao G."/>
            <person name="Wang J."/>
            <person name="Wang Q."/>
            <person name="Steinberg C.E."/>
            <person name="Wang H."/>
            <person name="Li N."/>
            <person name="Qian L."/>
            <person name="Zhang G."/>
            <person name="Li Y."/>
            <person name="Yang H."/>
            <person name="Liu X."/>
            <person name="Wang J."/>
            <person name="Yin Y."/>
            <person name="Wang J."/>
        </authorList>
    </citation>
    <scope>NUCLEOTIDE SEQUENCE [LARGE SCALE GENOMIC DNA]</scope>
    <source>
        <strain evidence="4">05x7-T-G4-1.051#20</strain>
    </source>
</reference>
<keyword evidence="2 3" id="KW-0819">tRNA processing</keyword>
<dbReference type="FunCoup" id="K1S216">
    <property type="interactions" value="1446"/>
</dbReference>
<protein>
    <recommendedName>
        <fullName evidence="3">Cytoplasmic tRNA 2-thiolation protein 2</fullName>
    </recommendedName>
</protein>
<dbReference type="InterPro" id="IPR014729">
    <property type="entry name" value="Rossmann-like_a/b/a_fold"/>
</dbReference>
<dbReference type="GO" id="GO:0035556">
    <property type="term" value="P:intracellular signal transduction"/>
    <property type="evidence" value="ECO:0007669"/>
    <property type="project" value="InterPro"/>
</dbReference>
<dbReference type="PANTHER" id="PTHR20882">
    <property type="entry name" value="CYTOPLASMIC TRNA 2-THIOLATION PROTEIN 2"/>
    <property type="match status" value="1"/>
</dbReference>
<dbReference type="SMART" id="SM00969">
    <property type="entry name" value="SOCS_box"/>
    <property type="match status" value="1"/>
</dbReference>
<dbReference type="GO" id="GO:0002143">
    <property type="term" value="P:tRNA wobble position uridine thiolation"/>
    <property type="evidence" value="ECO:0007669"/>
    <property type="project" value="TreeGrafter"/>
</dbReference>
<evidence type="ECO:0000256" key="1">
    <source>
        <dbReference type="ARBA" id="ARBA00022490"/>
    </source>
</evidence>
<keyword evidence="1 3" id="KW-0963">Cytoplasm</keyword>
<dbReference type="GO" id="GO:0016779">
    <property type="term" value="F:nucleotidyltransferase activity"/>
    <property type="evidence" value="ECO:0007669"/>
    <property type="project" value="UniProtKB-UniRule"/>
</dbReference>